<dbReference type="OrthoDB" id="7981249at2"/>
<dbReference type="InterPro" id="IPR005331">
    <property type="entry name" value="Sulfotransferase"/>
</dbReference>
<reference evidence="2" key="1">
    <citation type="submission" date="2016-10" db="EMBL/GenBank/DDBJ databases">
        <authorList>
            <person name="Varghese N."/>
        </authorList>
    </citation>
    <scope>NUCLEOTIDE SEQUENCE [LARGE SCALE GENOMIC DNA]</scope>
    <source>
        <strain evidence="2">Nsp8</strain>
    </source>
</reference>
<keyword evidence="1" id="KW-0808">Transferase</keyword>
<keyword evidence="2" id="KW-1185">Reference proteome</keyword>
<dbReference type="Proteomes" id="UP000183107">
    <property type="component" value="Unassembled WGS sequence"/>
</dbReference>
<dbReference type="SUPFAM" id="SSF52540">
    <property type="entry name" value="P-loop containing nucleoside triphosphate hydrolases"/>
    <property type="match status" value="1"/>
</dbReference>
<organism evidence="1 2">
    <name type="scientific">Nitrosospira briensis</name>
    <dbReference type="NCBI Taxonomy" id="35799"/>
    <lineage>
        <taxon>Bacteria</taxon>
        <taxon>Pseudomonadati</taxon>
        <taxon>Pseudomonadota</taxon>
        <taxon>Betaproteobacteria</taxon>
        <taxon>Nitrosomonadales</taxon>
        <taxon>Nitrosomonadaceae</taxon>
        <taxon>Nitrosospira</taxon>
    </lineage>
</organism>
<dbReference type="RefSeq" id="WP_074797020.1">
    <property type="nucleotide sequence ID" value="NZ_FOVJ01000003.1"/>
</dbReference>
<dbReference type="GO" id="GO:0016020">
    <property type="term" value="C:membrane"/>
    <property type="evidence" value="ECO:0007669"/>
    <property type="project" value="InterPro"/>
</dbReference>
<evidence type="ECO:0000313" key="1">
    <source>
        <dbReference type="EMBL" id="SFN82595.1"/>
    </source>
</evidence>
<dbReference type="Pfam" id="PF03567">
    <property type="entry name" value="Sulfotransfer_2"/>
    <property type="match status" value="1"/>
</dbReference>
<dbReference type="InterPro" id="IPR053259">
    <property type="entry name" value="Golvesin-related_Golgi"/>
</dbReference>
<dbReference type="GO" id="GO:0008146">
    <property type="term" value="F:sulfotransferase activity"/>
    <property type="evidence" value="ECO:0007669"/>
    <property type="project" value="InterPro"/>
</dbReference>
<protein>
    <submittedName>
        <fullName evidence="1">Sulfotransferase family protein</fullName>
    </submittedName>
</protein>
<dbReference type="EMBL" id="FOVJ01000003">
    <property type="protein sequence ID" value="SFN82595.1"/>
    <property type="molecule type" value="Genomic_DNA"/>
</dbReference>
<gene>
    <name evidence="1" type="ORF">SAMN05216386_1985</name>
</gene>
<dbReference type="PANTHER" id="PTHR32301">
    <property type="entry name" value="COUNTIN RECEPTOR CNR3-RELATED"/>
    <property type="match status" value="1"/>
</dbReference>
<dbReference type="AlphaFoldDB" id="A0A1I5C6D7"/>
<dbReference type="Gene3D" id="3.40.50.300">
    <property type="entry name" value="P-loop containing nucleotide triphosphate hydrolases"/>
    <property type="match status" value="1"/>
</dbReference>
<accession>A0A1I5C6D7</accession>
<dbReference type="PANTHER" id="PTHR32301:SF6">
    <property type="entry name" value="GOLVESIN-RELATED"/>
    <property type="match status" value="1"/>
</dbReference>
<sequence>MNIRNLFRKSNKKPAIFVHIQKTAGTSIIDLMKQHYQQKHVISHGDYLDGVDHARFKNDSWIDEQLISNFRNIPFLSGHFGYDFARLFMRERYSFTFLRDPVERVLSFYYFCRNQDPNAYEIYRLCQQLSLDEFLKRGLKQSEVNAYIWNNQVWQLACGFGNPKNLDLSSFEPEKLLDMSIKHLDEFSYIGFTETFKTDCEKILEDLEAPLPQNIVASNVNRRRQPSKDLPESSLTLLEQLTRFDQILYQSAWSRRA</sequence>
<name>A0A1I5C6D7_9PROT</name>
<evidence type="ECO:0000313" key="2">
    <source>
        <dbReference type="Proteomes" id="UP000183107"/>
    </source>
</evidence>
<proteinExistence type="predicted"/>
<dbReference type="InterPro" id="IPR027417">
    <property type="entry name" value="P-loop_NTPase"/>
</dbReference>